<reference evidence="1 2" key="1">
    <citation type="submission" date="2021-08" db="EMBL/GenBank/DDBJ databases">
        <title>WGS assembly of Ceratopteris richardii.</title>
        <authorList>
            <person name="Marchant D.B."/>
            <person name="Chen G."/>
            <person name="Jenkins J."/>
            <person name="Shu S."/>
            <person name="Leebens-Mack J."/>
            <person name="Grimwood J."/>
            <person name="Schmutz J."/>
            <person name="Soltis P."/>
            <person name="Soltis D."/>
            <person name="Chen Z.-H."/>
        </authorList>
    </citation>
    <scope>NUCLEOTIDE SEQUENCE [LARGE SCALE GENOMIC DNA]</scope>
    <source>
        <strain evidence="1">Whitten #5841</strain>
        <tissue evidence="1">Leaf</tissue>
    </source>
</reference>
<dbReference type="EMBL" id="CM035432">
    <property type="protein sequence ID" value="KAH7295663.1"/>
    <property type="molecule type" value="Genomic_DNA"/>
</dbReference>
<keyword evidence="2" id="KW-1185">Reference proteome</keyword>
<proteinExistence type="predicted"/>
<evidence type="ECO:0000313" key="1">
    <source>
        <dbReference type="EMBL" id="KAH7295663.1"/>
    </source>
</evidence>
<evidence type="ECO:0000313" key="2">
    <source>
        <dbReference type="Proteomes" id="UP000825935"/>
    </source>
</evidence>
<protein>
    <submittedName>
        <fullName evidence="1">Uncharacterized protein</fullName>
    </submittedName>
</protein>
<name>A0A8T2RJE6_CERRI</name>
<organism evidence="1 2">
    <name type="scientific">Ceratopteris richardii</name>
    <name type="common">Triangle waterfern</name>
    <dbReference type="NCBI Taxonomy" id="49495"/>
    <lineage>
        <taxon>Eukaryota</taxon>
        <taxon>Viridiplantae</taxon>
        <taxon>Streptophyta</taxon>
        <taxon>Embryophyta</taxon>
        <taxon>Tracheophyta</taxon>
        <taxon>Polypodiopsida</taxon>
        <taxon>Polypodiidae</taxon>
        <taxon>Polypodiales</taxon>
        <taxon>Pteridineae</taxon>
        <taxon>Pteridaceae</taxon>
        <taxon>Parkerioideae</taxon>
        <taxon>Ceratopteris</taxon>
    </lineage>
</organism>
<dbReference type="Proteomes" id="UP000825935">
    <property type="component" value="Chromosome 27"/>
</dbReference>
<dbReference type="AlphaFoldDB" id="A0A8T2RJE6"/>
<sequence>MGMAANQTADILPMGMAMGSSSCQETNDVDDIPPHHSELIVRPCLSKASMRRLCKSDLVEYAMLKDLYSKEDKVRDLCDNDEDDGMVDFIEDWYQYDSESTNILKN</sequence>
<gene>
    <name evidence="1" type="ORF">KP509_27G059900</name>
</gene>
<accession>A0A8T2RJE6</accession>
<comment type="caution">
    <text evidence="1">The sequence shown here is derived from an EMBL/GenBank/DDBJ whole genome shotgun (WGS) entry which is preliminary data.</text>
</comment>